<name>A0ABV0VF33_9TELE</name>
<reference evidence="1 2" key="1">
    <citation type="submission" date="2021-06" db="EMBL/GenBank/DDBJ databases">
        <authorList>
            <person name="Palmer J.M."/>
        </authorList>
    </citation>
    <scope>NUCLEOTIDE SEQUENCE [LARGE SCALE GENOMIC DNA]</scope>
    <source>
        <strain evidence="2">if_2019</strain>
        <tissue evidence="1">Muscle</tissue>
    </source>
</reference>
<gene>
    <name evidence="1" type="ORF">ILYODFUR_008791</name>
</gene>
<proteinExistence type="predicted"/>
<dbReference type="EMBL" id="JAHRIQ010104869">
    <property type="protein sequence ID" value="MEQ2254938.1"/>
    <property type="molecule type" value="Genomic_DNA"/>
</dbReference>
<keyword evidence="2" id="KW-1185">Reference proteome</keyword>
<evidence type="ECO:0000313" key="1">
    <source>
        <dbReference type="EMBL" id="MEQ2254938.1"/>
    </source>
</evidence>
<sequence>MNENGCHLYLIPQAPTLFYGLKNIIHNVIHLTKGIQGLISGLEIRCQLPAEESSIVTFTKRAFTNEG</sequence>
<comment type="caution">
    <text evidence="1">The sequence shown here is derived from an EMBL/GenBank/DDBJ whole genome shotgun (WGS) entry which is preliminary data.</text>
</comment>
<dbReference type="Proteomes" id="UP001482620">
    <property type="component" value="Unassembled WGS sequence"/>
</dbReference>
<accession>A0ABV0VF33</accession>
<organism evidence="1 2">
    <name type="scientific">Ilyodon furcidens</name>
    <name type="common">goldbreast splitfin</name>
    <dbReference type="NCBI Taxonomy" id="33524"/>
    <lineage>
        <taxon>Eukaryota</taxon>
        <taxon>Metazoa</taxon>
        <taxon>Chordata</taxon>
        <taxon>Craniata</taxon>
        <taxon>Vertebrata</taxon>
        <taxon>Euteleostomi</taxon>
        <taxon>Actinopterygii</taxon>
        <taxon>Neopterygii</taxon>
        <taxon>Teleostei</taxon>
        <taxon>Neoteleostei</taxon>
        <taxon>Acanthomorphata</taxon>
        <taxon>Ovalentaria</taxon>
        <taxon>Atherinomorphae</taxon>
        <taxon>Cyprinodontiformes</taxon>
        <taxon>Goodeidae</taxon>
        <taxon>Ilyodon</taxon>
    </lineage>
</organism>
<evidence type="ECO:0000313" key="2">
    <source>
        <dbReference type="Proteomes" id="UP001482620"/>
    </source>
</evidence>
<protein>
    <submittedName>
        <fullName evidence="1">Uncharacterized protein</fullName>
    </submittedName>
</protein>